<evidence type="ECO:0000313" key="1">
    <source>
        <dbReference type="EMBL" id="KZC12170.1"/>
    </source>
</evidence>
<gene>
    <name evidence="1" type="ORF">WN55_03251</name>
</gene>
<protein>
    <submittedName>
        <fullName evidence="1">Uncharacterized protein</fullName>
    </submittedName>
</protein>
<dbReference type="AlphaFoldDB" id="A0A154PLR8"/>
<sequence length="299" mass="34588">MDDRILKAVLCSCESATKDLENSEDYQKLINEEKFLPTSSNIFNALCLSLTNLLSYKVSKEAYQRYTVRLNIIDVLRDWCRISEAFKKFPIFRDGKQTSTFLRSLLDKHLTNDFMYTCDSTENLLPLTSALMCLASTDSYYKYHVEKLLVKLTELESCDESERLLCYAVQKKSNLNLELSTVENIYDSQRLCAFLKELLVHLDHCPVVISFIQSILNRIKECCENQGKDILDLYPRNLQSIVILLHIEPTYHTDDSKNTALRVLKNIHSEDKDTAITLLSHFPQWLKLFGEQLSNSDSI</sequence>
<reference evidence="1 2" key="1">
    <citation type="submission" date="2015-07" db="EMBL/GenBank/DDBJ databases">
        <title>The genome of Dufourea novaeangliae.</title>
        <authorList>
            <person name="Pan H."/>
            <person name="Kapheim K."/>
        </authorList>
    </citation>
    <scope>NUCLEOTIDE SEQUENCE [LARGE SCALE GENOMIC DNA]</scope>
    <source>
        <strain evidence="1">0120121106</strain>
        <tissue evidence="1">Whole body</tissue>
    </source>
</reference>
<keyword evidence="2" id="KW-1185">Reference proteome</keyword>
<accession>A0A154PLR8</accession>
<evidence type="ECO:0000313" key="2">
    <source>
        <dbReference type="Proteomes" id="UP000076502"/>
    </source>
</evidence>
<name>A0A154PLR8_DUFNO</name>
<dbReference type="Proteomes" id="UP000076502">
    <property type="component" value="Unassembled WGS sequence"/>
</dbReference>
<organism evidence="1 2">
    <name type="scientific">Dufourea novaeangliae</name>
    <name type="common">Sweat bee</name>
    <dbReference type="NCBI Taxonomy" id="178035"/>
    <lineage>
        <taxon>Eukaryota</taxon>
        <taxon>Metazoa</taxon>
        <taxon>Ecdysozoa</taxon>
        <taxon>Arthropoda</taxon>
        <taxon>Hexapoda</taxon>
        <taxon>Insecta</taxon>
        <taxon>Pterygota</taxon>
        <taxon>Neoptera</taxon>
        <taxon>Endopterygota</taxon>
        <taxon>Hymenoptera</taxon>
        <taxon>Apocrita</taxon>
        <taxon>Aculeata</taxon>
        <taxon>Apoidea</taxon>
        <taxon>Anthophila</taxon>
        <taxon>Halictidae</taxon>
        <taxon>Rophitinae</taxon>
        <taxon>Dufourea</taxon>
    </lineage>
</organism>
<dbReference type="EMBL" id="KQ434938">
    <property type="protein sequence ID" value="KZC12170.1"/>
    <property type="molecule type" value="Genomic_DNA"/>
</dbReference>
<proteinExistence type="predicted"/>
<dbReference type="OrthoDB" id="7449785at2759"/>